<protein>
    <recommendedName>
        <fullName evidence="3">Antitoxin</fullName>
    </recommendedName>
</protein>
<dbReference type="KEGG" id="hch:HCH_06925"/>
<dbReference type="RefSeq" id="WP_011400592.1">
    <property type="nucleotide sequence ID" value="NC_007645.1"/>
</dbReference>
<evidence type="ECO:0008006" key="3">
    <source>
        <dbReference type="Google" id="ProtNLM"/>
    </source>
</evidence>
<dbReference type="HOGENOM" id="CLU_176182_0_0_6"/>
<dbReference type="Proteomes" id="UP000000238">
    <property type="component" value="Chromosome"/>
</dbReference>
<gene>
    <name evidence="1" type="ordered locus">HCH_06925</name>
</gene>
<sequence length="107" mass="12283">MSKEILSTFTSSLEDFKEKFATLLEEADAEPVAVVDDNNDVLFYAVSPYLFEEMMEYIEYSQRGSTKLISPEESSLGITKEDLVDISENAMKDIEELKKKGRIDKWK</sequence>
<name>Q2S732_HAHCH</name>
<evidence type="ECO:0000313" key="1">
    <source>
        <dbReference type="EMBL" id="ABC33542.1"/>
    </source>
</evidence>
<proteinExistence type="predicted"/>
<dbReference type="AlphaFoldDB" id="Q2S732"/>
<reference evidence="1 2" key="1">
    <citation type="journal article" date="2005" name="Nucleic Acids Res.">
        <title>Genomic blueprint of Hahella chejuensis, a marine microbe producing an algicidal agent.</title>
        <authorList>
            <person name="Jeong H."/>
            <person name="Yim J.H."/>
            <person name="Lee C."/>
            <person name="Choi S.-H."/>
            <person name="Park Y.K."/>
            <person name="Yoon S.H."/>
            <person name="Hur C.-G."/>
            <person name="Kang H.-Y."/>
            <person name="Kim D."/>
            <person name="Lee H.H."/>
            <person name="Park K.H."/>
            <person name="Park S.-H."/>
            <person name="Park H.-S."/>
            <person name="Lee H.K."/>
            <person name="Oh T.K."/>
            <person name="Kim J.F."/>
        </authorList>
    </citation>
    <scope>NUCLEOTIDE SEQUENCE [LARGE SCALE GENOMIC DNA]</scope>
    <source>
        <strain evidence="1 2">KCTC 2396</strain>
    </source>
</reference>
<accession>Q2S732</accession>
<organism evidence="1 2">
    <name type="scientific">Hahella chejuensis (strain KCTC 2396)</name>
    <dbReference type="NCBI Taxonomy" id="349521"/>
    <lineage>
        <taxon>Bacteria</taxon>
        <taxon>Pseudomonadati</taxon>
        <taxon>Pseudomonadota</taxon>
        <taxon>Gammaproteobacteria</taxon>
        <taxon>Oceanospirillales</taxon>
        <taxon>Hahellaceae</taxon>
        <taxon>Hahella</taxon>
    </lineage>
</organism>
<dbReference type="EMBL" id="CP000155">
    <property type="protein sequence ID" value="ABC33542.1"/>
    <property type="molecule type" value="Genomic_DNA"/>
</dbReference>
<keyword evidence="2" id="KW-1185">Reference proteome</keyword>
<dbReference type="OrthoDB" id="5297687at2"/>
<evidence type="ECO:0000313" key="2">
    <source>
        <dbReference type="Proteomes" id="UP000000238"/>
    </source>
</evidence>